<sequence length="436" mass="47741">MAAPTATAATRVRSSAMRTGKPSGAFGLIRHLFPFAGIQNRIQRHRRRWRWLQFSQSARLRERPRRHPVRSPSKQPPHSSATLRSFLGRVSPTSRTTAMTAVPVRSLATPPRHSSGTLRNTLVRGGAAASSSRITRSTSFKRRLVDNSPSTEDEAADANVLSTDDPARRTRSGHQSSRTCSINNTPAGLARRARSRVASSVAPRASPNTRTTSQSRPKQPPAFDSGCFSPPSKPEYIKRRLETERRRVASLSARVARLEAENRRLRDDLDVLNQILEIGAEKQVVSETQTSSSLEPTPPPLAKENDERLAAKLAEPPPPHAPLALAARLANNPALLPTSTSTDSPRHTGTDPPKVHRPSSSPSRSRCVPSAIGHLPLPGDPVKQLKPLTHFDSGTEFFGTQSKRNYRTDWHEGAVLGDPFDAEPVRRTQGIATEEV</sequence>
<reference evidence="4" key="2">
    <citation type="submission" date="2015-01" db="EMBL/GenBank/DDBJ databases">
        <title>Evolutionary Origins and Diversification of the Mycorrhizal Mutualists.</title>
        <authorList>
            <consortium name="DOE Joint Genome Institute"/>
            <consortium name="Mycorrhizal Genomics Consortium"/>
            <person name="Kohler A."/>
            <person name="Kuo A."/>
            <person name="Nagy L.G."/>
            <person name="Floudas D."/>
            <person name="Copeland A."/>
            <person name="Barry K.W."/>
            <person name="Cichocki N."/>
            <person name="Veneault-Fourrey C."/>
            <person name="LaButti K."/>
            <person name="Lindquist E.A."/>
            <person name="Lipzen A."/>
            <person name="Lundell T."/>
            <person name="Morin E."/>
            <person name="Murat C."/>
            <person name="Riley R."/>
            <person name="Ohm R."/>
            <person name="Sun H."/>
            <person name="Tunlid A."/>
            <person name="Henrissat B."/>
            <person name="Grigoriev I.V."/>
            <person name="Hibbett D.S."/>
            <person name="Martin F."/>
        </authorList>
    </citation>
    <scope>NUCLEOTIDE SEQUENCE [LARGE SCALE GENOMIC DNA]</scope>
    <source>
        <strain evidence="4">MUT 4182</strain>
    </source>
</reference>
<feature type="compositionally biased region" description="Polar residues" evidence="2">
    <location>
        <begin position="208"/>
        <end position="217"/>
    </location>
</feature>
<organism evidence="3 4">
    <name type="scientific">Tulasnella calospora MUT 4182</name>
    <dbReference type="NCBI Taxonomy" id="1051891"/>
    <lineage>
        <taxon>Eukaryota</taxon>
        <taxon>Fungi</taxon>
        <taxon>Dikarya</taxon>
        <taxon>Basidiomycota</taxon>
        <taxon>Agaricomycotina</taxon>
        <taxon>Agaricomycetes</taxon>
        <taxon>Cantharellales</taxon>
        <taxon>Tulasnellaceae</taxon>
        <taxon>Tulasnella</taxon>
    </lineage>
</organism>
<protein>
    <submittedName>
        <fullName evidence="3">Uncharacterized protein</fullName>
    </submittedName>
</protein>
<feature type="region of interest" description="Disordered" evidence="2">
    <location>
        <begin position="283"/>
        <end position="303"/>
    </location>
</feature>
<dbReference type="Proteomes" id="UP000054248">
    <property type="component" value="Unassembled WGS sequence"/>
</dbReference>
<feature type="compositionally biased region" description="Polar residues" evidence="2">
    <location>
        <begin position="173"/>
        <end position="186"/>
    </location>
</feature>
<feature type="region of interest" description="Disordered" evidence="2">
    <location>
        <begin position="1"/>
        <end position="20"/>
    </location>
</feature>
<reference evidence="3 4" key="1">
    <citation type="submission" date="2014-04" db="EMBL/GenBank/DDBJ databases">
        <authorList>
            <consortium name="DOE Joint Genome Institute"/>
            <person name="Kuo A."/>
            <person name="Girlanda M."/>
            <person name="Perotto S."/>
            <person name="Kohler A."/>
            <person name="Nagy L.G."/>
            <person name="Floudas D."/>
            <person name="Copeland A."/>
            <person name="Barry K.W."/>
            <person name="Cichocki N."/>
            <person name="Veneault-Fourrey C."/>
            <person name="LaButti K."/>
            <person name="Lindquist E.A."/>
            <person name="Lipzen A."/>
            <person name="Lundell T."/>
            <person name="Morin E."/>
            <person name="Murat C."/>
            <person name="Sun H."/>
            <person name="Tunlid A."/>
            <person name="Henrissat B."/>
            <person name="Grigoriev I.V."/>
            <person name="Hibbett D.S."/>
            <person name="Martin F."/>
            <person name="Nordberg H.P."/>
            <person name="Cantor M.N."/>
            <person name="Hua S.X."/>
        </authorList>
    </citation>
    <scope>NUCLEOTIDE SEQUENCE [LARGE SCALE GENOMIC DNA]</scope>
    <source>
        <strain evidence="3 4">MUT 4182</strain>
    </source>
</reference>
<keyword evidence="1" id="KW-0175">Coiled coil</keyword>
<feature type="compositionally biased region" description="Low complexity" evidence="2">
    <location>
        <begin position="196"/>
        <end position="207"/>
    </location>
</feature>
<feature type="coiled-coil region" evidence="1">
    <location>
        <begin position="241"/>
        <end position="275"/>
    </location>
</feature>
<dbReference type="HOGENOM" id="CLU_628807_0_0_1"/>
<keyword evidence="4" id="KW-1185">Reference proteome</keyword>
<evidence type="ECO:0000256" key="1">
    <source>
        <dbReference type="SAM" id="Coils"/>
    </source>
</evidence>
<feature type="compositionally biased region" description="Low complexity" evidence="2">
    <location>
        <begin position="286"/>
        <end position="295"/>
    </location>
</feature>
<feature type="region of interest" description="Disordered" evidence="2">
    <location>
        <begin position="60"/>
        <end position="234"/>
    </location>
</feature>
<proteinExistence type="predicted"/>
<dbReference type="EMBL" id="KN823041">
    <property type="protein sequence ID" value="KIO25461.1"/>
    <property type="molecule type" value="Genomic_DNA"/>
</dbReference>
<feature type="compositionally biased region" description="Low complexity" evidence="2">
    <location>
        <begin position="1"/>
        <end position="19"/>
    </location>
</feature>
<dbReference type="AlphaFoldDB" id="A0A0C3QGI9"/>
<evidence type="ECO:0000256" key="2">
    <source>
        <dbReference type="SAM" id="MobiDB-lite"/>
    </source>
</evidence>
<feature type="region of interest" description="Disordered" evidence="2">
    <location>
        <begin position="334"/>
        <end position="381"/>
    </location>
</feature>
<dbReference type="OrthoDB" id="3270896at2759"/>
<evidence type="ECO:0000313" key="3">
    <source>
        <dbReference type="EMBL" id="KIO25461.1"/>
    </source>
</evidence>
<accession>A0A0C3QGI9</accession>
<feature type="compositionally biased region" description="Low complexity" evidence="2">
    <location>
        <begin position="358"/>
        <end position="370"/>
    </location>
</feature>
<feature type="compositionally biased region" description="Low complexity" evidence="2">
    <location>
        <begin position="124"/>
        <end position="138"/>
    </location>
</feature>
<name>A0A0C3QGI9_9AGAM</name>
<evidence type="ECO:0000313" key="4">
    <source>
        <dbReference type="Proteomes" id="UP000054248"/>
    </source>
</evidence>
<feature type="region of interest" description="Disordered" evidence="2">
    <location>
        <begin position="414"/>
        <end position="436"/>
    </location>
</feature>
<gene>
    <name evidence="3" type="ORF">M407DRAFT_25167</name>
</gene>